<dbReference type="Proteomes" id="UP000828941">
    <property type="component" value="Chromosome 6"/>
</dbReference>
<evidence type="ECO:0000313" key="2">
    <source>
        <dbReference type="Proteomes" id="UP000828941"/>
    </source>
</evidence>
<reference evidence="1 2" key="1">
    <citation type="journal article" date="2022" name="DNA Res.">
        <title>Chromosomal-level genome assembly of the orchid tree Bauhinia variegata (Leguminosae; Cercidoideae) supports the allotetraploid origin hypothesis of Bauhinia.</title>
        <authorList>
            <person name="Zhong Y."/>
            <person name="Chen Y."/>
            <person name="Zheng D."/>
            <person name="Pang J."/>
            <person name="Liu Y."/>
            <person name="Luo S."/>
            <person name="Meng S."/>
            <person name="Qian L."/>
            <person name="Wei D."/>
            <person name="Dai S."/>
            <person name="Zhou R."/>
        </authorList>
    </citation>
    <scope>NUCLEOTIDE SEQUENCE [LARGE SCALE GENOMIC DNA]</scope>
    <source>
        <strain evidence="1">BV-YZ2020</strain>
    </source>
</reference>
<dbReference type="EMBL" id="CM039431">
    <property type="protein sequence ID" value="KAI4336898.1"/>
    <property type="molecule type" value="Genomic_DNA"/>
</dbReference>
<protein>
    <submittedName>
        <fullName evidence="1">Uncharacterized protein</fullName>
    </submittedName>
</protein>
<name>A0ACB9NK48_BAUVA</name>
<proteinExistence type="predicted"/>
<accession>A0ACB9NK48</accession>
<gene>
    <name evidence="1" type="ORF">L6164_015374</name>
</gene>
<comment type="caution">
    <text evidence="1">The sequence shown here is derived from an EMBL/GenBank/DDBJ whole genome shotgun (WGS) entry which is preliminary data.</text>
</comment>
<evidence type="ECO:0000313" key="1">
    <source>
        <dbReference type="EMBL" id="KAI4336898.1"/>
    </source>
</evidence>
<organism evidence="1 2">
    <name type="scientific">Bauhinia variegata</name>
    <name type="common">Purple orchid tree</name>
    <name type="synonym">Phanera variegata</name>
    <dbReference type="NCBI Taxonomy" id="167791"/>
    <lineage>
        <taxon>Eukaryota</taxon>
        <taxon>Viridiplantae</taxon>
        <taxon>Streptophyta</taxon>
        <taxon>Embryophyta</taxon>
        <taxon>Tracheophyta</taxon>
        <taxon>Spermatophyta</taxon>
        <taxon>Magnoliopsida</taxon>
        <taxon>eudicotyledons</taxon>
        <taxon>Gunneridae</taxon>
        <taxon>Pentapetalae</taxon>
        <taxon>rosids</taxon>
        <taxon>fabids</taxon>
        <taxon>Fabales</taxon>
        <taxon>Fabaceae</taxon>
        <taxon>Cercidoideae</taxon>
        <taxon>Cercideae</taxon>
        <taxon>Bauhiniinae</taxon>
        <taxon>Bauhinia</taxon>
    </lineage>
</organism>
<sequence>MDDIVGNGRVKGKVKEFIRIFNQEPLTKPEIDNQSRIQDSEYKQRGVLRTKNEASTCTTEKVEDYPEQSKKENSLIGTTNKSGNNWYGQDDIPASGTAVPGSSDLAAGDKDGSFRGNFLIRELAQSQSEVLQSQNNQEIQVIDAKIRQWANGKEGNIRSLLSTLQYRAAGSLCLLLTLLRGMQSKEHIK</sequence>
<keyword evidence="2" id="KW-1185">Reference proteome</keyword>